<gene>
    <name evidence="5" type="ORF">G3561_11000</name>
    <name evidence="6" type="ORF">GCE86_09045</name>
</gene>
<sequence length="245" mass="27088">MIPTPLGAEDHRPVVHLHLESTPARHRQPRGSGSDRPPLLADEFFLIAHDDQTGRPRLHQSAITHGLAAALLGELGAAGRISFDRGHIYVLDHRPPADALQHLILDRLVGEPQHTATRTWLSYLAATAHDEVARRLWQAGKVEPQQQRRFLRTVTVHVPADMNVAAWSWARLSTKLRQYEDLDAFDLALAGIAASCRLDQFILDGAPYAVGAHLRRLLAAAPPPMRELLADLDTAIGHTVLSHRT</sequence>
<dbReference type="Gene3D" id="1.10.3630.10">
    <property type="entry name" value="yeast vps74-n-term truncation variant domain like"/>
    <property type="match status" value="1"/>
</dbReference>
<reference evidence="6 7" key="1">
    <citation type="submission" date="2019-10" db="EMBL/GenBank/DDBJ databases">
        <title>Genome Sequence of Micromonospora terminaliae DSM 101760.</title>
        <authorList>
            <person name="Guo L."/>
        </authorList>
    </citation>
    <scope>NUCLEOTIDE SEQUENCE [LARGE SCALE GENOMIC DNA]</scope>
    <source>
        <strain evidence="6 7">DSM 101760</strain>
    </source>
</reference>
<accession>A0AAJ3DIR1</accession>
<dbReference type="GO" id="GO:0005737">
    <property type="term" value="C:cytoplasm"/>
    <property type="evidence" value="ECO:0007669"/>
    <property type="project" value="UniProtKB-ARBA"/>
</dbReference>
<protein>
    <submittedName>
        <fullName evidence="5">GPP34 family phosphoprotein</fullName>
    </submittedName>
</protein>
<evidence type="ECO:0000256" key="1">
    <source>
        <dbReference type="ARBA" id="ARBA00004255"/>
    </source>
</evidence>
<evidence type="ECO:0000256" key="2">
    <source>
        <dbReference type="ARBA" id="ARBA00023034"/>
    </source>
</evidence>
<name>A0AAJ3DIR1_9ACTN</name>
<evidence type="ECO:0000256" key="3">
    <source>
        <dbReference type="ARBA" id="ARBA00023121"/>
    </source>
</evidence>
<comment type="subcellular location">
    <subcellularLocation>
        <location evidence="1">Golgi apparatus membrane</location>
        <topology evidence="1">Peripheral membrane protein</topology>
        <orientation evidence="1">Cytoplasmic side</orientation>
    </subcellularLocation>
</comment>
<dbReference type="Proteomes" id="UP000477779">
    <property type="component" value="Unassembled WGS sequence"/>
</dbReference>
<keyword evidence="2" id="KW-0333">Golgi apparatus</keyword>
<dbReference type="GO" id="GO:0012505">
    <property type="term" value="C:endomembrane system"/>
    <property type="evidence" value="ECO:0007669"/>
    <property type="project" value="UniProtKB-ARBA"/>
</dbReference>
<evidence type="ECO:0000313" key="8">
    <source>
        <dbReference type="Proteomes" id="UP000477779"/>
    </source>
</evidence>
<dbReference type="EMBL" id="CP045309">
    <property type="protein sequence ID" value="QGL47179.1"/>
    <property type="molecule type" value="Genomic_DNA"/>
</dbReference>
<evidence type="ECO:0000313" key="6">
    <source>
        <dbReference type="EMBL" id="QGL47179.1"/>
    </source>
</evidence>
<dbReference type="InterPro" id="IPR038261">
    <property type="entry name" value="GPP34-like_sf"/>
</dbReference>
<dbReference type="AlphaFoldDB" id="A0AAJ3DIR1"/>
<evidence type="ECO:0000256" key="4">
    <source>
        <dbReference type="ARBA" id="ARBA00023136"/>
    </source>
</evidence>
<evidence type="ECO:0000313" key="5">
    <source>
        <dbReference type="EMBL" id="NES28069.1"/>
    </source>
</evidence>
<keyword evidence="7" id="KW-1185">Reference proteome</keyword>
<dbReference type="EMBL" id="JAAHBZ010000003">
    <property type="protein sequence ID" value="NES28069.1"/>
    <property type="molecule type" value="Genomic_DNA"/>
</dbReference>
<dbReference type="GO" id="GO:0070273">
    <property type="term" value="F:phosphatidylinositol-4-phosphate binding"/>
    <property type="evidence" value="ECO:0007669"/>
    <property type="project" value="InterPro"/>
</dbReference>
<dbReference type="InterPro" id="IPR008628">
    <property type="entry name" value="GPP34-like"/>
</dbReference>
<evidence type="ECO:0000313" key="7">
    <source>
        <dbReference type="Proteomes" id="UP000402241"/>
    </source>
</evidence>
<dbReference type="Pfam" id="PF05719">
    <property type="entry name" value="GPP34"/>
    <property type="match status" value="1"/>
</dbReference>
<reference evidence="5 8" key="2">
    <citation type="submission" date="2020-02" db="EMBL/GenBank/DDBJ databases">
        <title>WGS of Micromonospora spp. isolated from hot spring.</title>
        <authorList>
            <person name="Thawai C."/>
        </authorList>
    </citation>
    <scope>NUCLEOTIDE SEQUENCE [LARGE SCALE GENOMIC DNA]</scope>
    <source>
        <strain evidence="5 8">TMS7</strain>
    </source>
</reference>
<keyword evidence="3" id="KW-0446">Lipid-binding</keyword>
<dbReference type="RefSeq" id="WP_154226525.1">
    <property type="nucleotide sequence ID" value="NZ_CP045309.1"/>
</dbReference>
<proteinExistence type="predicted"/>
<keyword evidence="4" id="KW-0472">Membrane</keyword>
<dbReference type="Proteomes" id="UP000402241">
    <property type="component" value="Chromosome"/>
</dbReference>
<organism evidence="5 8">
    <name type="scientific">Micromonospora terminaliae</name>
    <dbReference type="NCBI Taxonomy" id="1914461"/>
    <lineage>
        <taxon>Bacteria</taxon>
        <taxon>Bacillati</taxon>
        <taxon>Actinomycetota</taxon>
        <taxon>Actinomycetes</taxon>
        <taxon>Micromonosporales</taxon>
        <taxon>Micromonosporaceae</taxon>
        <taxon>Micromonospora</taxon>
    </lineage>
</organism>